<organism evidence="6 7">
    <name type="scientific">Canavalia gladiata</name>
    <name type="common">Sword bean</name>
    <name type="synonym">Dolichos gladiatus</name>
    <dbReference type="NCBI Taxonomy" id="3824"/>
    <lineage>
        <taxon>Eukaryota</taxon>
        <taxon>Viridiplantae</taxon>
        <taxon>Streptophyta</taxon>
        <taxon>Embryophyta</taxon>
        <taxon>Tracheophyta</taxon>
        <taxon>Spermatophyta</taxon>
        <taxon>Magnoliopsida</taxon>
        <taxon>eudicotyledons</taxon>
        <taxon>Gunneridae</taxon>
        <taxon>Pentapetalae</taxon>
        <taxon>rosids</taxon>
        <taxon>fabids</taxon>
        <taxon>Fabales</taxon>
        <taxon>Fabaceae</taxon>
        <taxon>Papilionoideae</taxon>
        <taxon>50 kb inversion clade</taxon>
        <taxon>NPAAA clade</taxon>
        <taxon>indigoferoid/millettioid clade</taxon>
        <taxon>Phaseoleae</taxon>
        <taxon>Canavalia</taxon>
    </lineage>
</organism>
<dbReference type="CDD" id="cd23509">
    <property type="entry name" value="Gnk2-like"/>
    <property type="match status" value="4"/>
</dbReference>
<keyword evidence="7" id="KW-1185">Reference proteome</keyword>
<dbReference type="Pfam" id="PF01657">
    <property type="entry name" value="Stress-antifung"/>
    <property type="match status" value="4"/>
</dbReference>
<gene>
    <name evidence="6" type="ORF">VNO77_33453</name>
</gene>
<evidence type="ECO:0000256" key="4">
    <source>
        <dbReference type="ARBA" id="ARBA00047951"/>
    </source>
</evidence>
<feature type="domain" description="Gnk2-homologous" evidence="5">
    <location>
        <begin position="43"/>
        <end position="148"/>
    </location>
</feature>
<keyword evidence="2" id="KW-0677">Repeat</keyword>
<dbReference type="EMBL" id="JAYMYQ010000008">
    <property type="protein sequence ID" value="KAK7314923.1"/>
    <property type="molecule type" value="Genomic_DNA"/>
</dbReference>
<sequence length="550" mass="61785">MHSSMVVFSIINCKSNMPSNKILFLFTHISLLTFATTKAQDDPFFLHQDCSGDKTNANTSFQFYIKNLLSSLSSNAIGTTQFNMTKVSGENPSDLIYGMFMCRGDVSSHLCHQCVLNATQKLSLECSLSKQSTIWYEECMIRYSTTSLRYSISPSFDMKNSGNISNPESFIPMLNFTMNQTADEAVQSVIDNKKFATREANMSGFQTLYCLAQCTPDLSLQDCRTCLNDVIGNIPKCCGGRVGARVLYPSCNIRYELYPFYTIPSPTPTPKLVPETKTSHLDSKFSEDPIYLSHNCSNNKTFTANSTFQIYLTTLLSYLSSNASNSGKNFHKVDVANTVFGLFMCRGDLPSQLCGQCVQNGTHQISSKCYSFQEAIIWYSHCMIRYSYRNFFNKMEKSPLFSDLNTTNKGKEQNFFTVTVAKTLDKAVIEAGDSDERYGRKSSKFNDLQTLYTLAQCTQDLSTEECKGCLGNLIGASIPWSRLGSVGGRVLYPSCNVRFELFQFYEDSDKVGTPETGSSTLLVIIHFTITYTISPTYFYNICLHIGMLYY</sequence>
<accession>A0AAN9KER3</accession>
<evidence type="ECO:0000256" key="3">
    <source>
        <dbReference type="ARBA" id="ARBA00047558"/>
    </source>
</evidence>
<feature type="domain" description="Gnk2-homologous" evidence="5">
    <location>
        <begin position="397"/>
        <end position="504"/>
    </location>
</feature>
<evidence type="ECO:0000313" key="6">
    <source>
        <dbReference type="EMBL" id="KAK7314923.1"/>
    </source>
</evidence>
<dbReference type="AlphaFoldDB" id="A0AAN9KER3"/>
<dbReference type="FunFam" id="3.30.430.20:FF:000013">
    <property type="entry name" value="Cysteine-rich RLK (RECEPTOR-like protein kinase) 23"/>
    <property type="match status" value="2"/>
</dbReference>
<proteinExistence type="predicted"/>
<feature type="domain" description="Gnk2-homologous" evidence="5">
    <location>
        <begin position="290"/>
        <end position="391"/>
    </location>
</feature>
<feature type="domain" description="Gnk2-homologous" evidence="5">
    <location>
        <begin position="152"/>
        <end position="260"/>
    </location>
</feature>
<dbReference type="InterPro" id="IPR002902">
    <property type="entry name" value="GNK2"/>
</dbReference>
<comment type="catalytic activity">
    <reaction evidence="3">
        <text>L-seryl-[protein] + ATP = O-phospho-L-seryl-[protein] + ADP + H(+)</text>
        <dbReference type="Rhea" id="RHEA:17989"/>
        <dbReference type="Rhea" id="RHEA-COMP:9863"/>
        <dbReference type="Rhea" id="RHEA-COMP:11604"/>
        <dbReference type="ChEBI" id="CHEBI:15378"/>
        <dbReference type="ChEBI" id="CHEBI:29999"/>
        <dbReference type="ChEBI" id="CHEBI:30616"/>
        <dbReference type="ChEBI" id="CHEBI:83421"/>
        <dbReference type="ChEBI" id="CHEBI:456216"/>
    </reaction>
</comment>
<dbReference type="PROSITE" id="PS51473">
    <property type="entry name" value="GNK2"/>
    <property type="match status" value="4"/>
</dbReference>
<evidence type="ECO:0000256" key="1">
    <source>
        <dbReference type="ARBA" id="ARBA00022729"/>
    </source>
</evidence>
<reference evidence="6 7" key="1">
    <citation type="submission" date="2024-01" db="EMBL/GenBank/DDBJ databases">
        <title>The genomes of 5 underutilized Papilionoideae crops provide insights into root nodulation and disease resistanc.</title>
        <authorList>
            <person name="Jiang F."/>
        </authorList>
    </citation>
    <scope>NUCLEOTIDE SEQUENCE [LARGE SCALE GENOMIC DNA]</scope>
    <source>
        <strain evidence="6">LVBAO_FW01</strain>
        <tissue evidence="6">Leaves</tissue>
    </source>
</reference>
<dbReference type="PANTHER" id="PTHR32099">
    <property type="entry name" value="CYSTEINE-RICH REPEAT SECRETORY PROTEIN"/>
    <property type="match status" value="1"/>
</dbReference>
<dbReference type="InterPro" id="IPR038408">
    <property type="entry name" value="GNK2_sf"/>
</dbReference>
<dbReference type="FunFam" id="3.30.430.20:FF:000012">
    <property type="entry name" value="Cysteine-rich receptor-like protein kinase 25"/>
    <property type="match status" value="2"/>
</dbReference>
<evidence type="ECO:0000313" key="7">
    <source>
        <dbReference type="Proteomes" id="UP001367508"/>
    </source>
</evidence>
<name>A0AAN9KER3_CANGL</name>
<dbReference type="PANTHER" id="PTHR32099:SF110">
    <property type="entry name" value="CYSTEINE-RICH RECEPTOR-KINASE-LIKE PROTEIN"/>
    <property type="match status" value="1"/>
</dbReference>
<dbReference type="Proteomes" id="UP001367508">
    <property type="component" value="Unassembled WGS sequence"/>
</dbReference>
<comment type="catalytic activity">
    <reaction evidence="4">
        <text>L-threonyl-[protein] + ATP = O-phospho-L-threonyl-[protein] + ADP + H(+)</text>
        <dbReference type="Rhea" id="RHEA:46608"/>
        <dbReference type="Rhea" id="RHEA-COMP:11060"/>
        <dbReference type="Rhea" id="RHEA-COMP:11605"/>
        <dbReference type="ChEBI" id="CHEBI:15378"/>
        <dbReference type="ChEBI" id="CHEBI:30013"/>
        <dbReference type="ChEBI" id="CHEBI:30616"/>
        <dbReference type="ChEBI" id="CHEBI:61977"/>
        <dbReference type="ChEBI" id="CHEBI:456216"/>
    </reaction>
</comment>
<evidence type="ECO:0000256" key="2">
    <source>
        <dbReference type="ARBA" id="ARBA00022737"/>
    </source>
</evidence>
<protein>
    <recommendedName>
        <fullName evidence="5">Gnk2-homologous domain-containing protein</fullName>
    </recommendedName>
</protein>
<comment type="caution">
    <text evidence="6">The sequence shown here is derived from an EMBL/GenBank/DDBJ whole genome shotgun (WGS) entry which is preliminary data.</text>
</comment>
<evidence type="ECO:0000259" key="5">
    <source>
        <dbReference type="PROSITE" id="PS51473"/>
    </source>
</evidence>
<dbReference type="Gene3D" id="3.30.430.20">
    <property type="entry name" value="Gnk2 domain, C-X8-C-X2-C motif"/>
    <property type="match status" value="4"/>
</dbReference>
<keyword evidence="1" id="KW-0732">Signal</keyword>